<dbReference type="OrthoDB" id="10072335at2759"/>
<dbReference type="GO" id="GO:0012505">
    <property type="term" value="C:endomembrane system"/>
    <property type="evidence" value="ECO:0007669"/>
    <property type="project" value="TreeGrafter"/>
</dbReference>
<proteinExistence type="inferred from homology"/>
<keyword evidence="3" id="KW-0812">Transmembrane</keyword>
<comment type="caution">
    <text evidence="8">The sequence shown here is derived from an EMBL/GenBank/DDBJ whole genome shotgun (WGS) entry which is preliminary data.</text>
</comment>
<dbReference type="GO" id="GO:0016020">
    <property type="term" value="C:membrane"/>
    <property type="evidence" value="ECO:0007669"/>
    <property type="project" value="UniProtKB-SubCell"/>
</dbReference>
<reference evidence="8 9" key="1">
    <citation type="journal article" date="2018" name="Nat. Ecol. Evol.">
        <title>Shark genomes provide insights into elasmobranch evolution and the origin of vertebrates.</title>
        <authorList>
            <person name="Hara Y"/>
            <person name="Yamaguchi K"/>
            <person name="Onimaru K"/>
            <person name="Kadota M"/>
            <person name="Koyanagi M"/>
            <person name="Keeley SD"/>
            <person name="Tatsumi K"/>
            <person name="Tanaka K"/>
            <person name="Motone F"/>
            <person name="Kageyama Y"/>
            <person name="Nozu R"/>
            <person name="Adachi N"/>
            <person name="Nishimura O"/>
            <person name="Nakagawa R"/>
            <person name="Tanegashima C"/>
            <person name="Kiyatake I"/>
            <person name="Matsumoto R"/>
            <person name="Murakumo K"/>
            <person name="Nishida K"/>
            <person name="Terakita A"/>
            <person name="Kuratani S"/>
            <person name="Sato K"/>
            <person name="Hyodo S Kuraku.S."/>
        </authorList>
    </citation>
    <scope>NUCLEOTIDE SEQUENCE [LARGE SCALE GENOMIC DNA]</scope>
</reference>
<protein>
    <submittedName>
        <fullName evidence="8">Uncharacterized protein</fullName>
    </submittedName>
</protein>
<keyword evidence="5 7" id="KW-0175">Coiled coil</keyword>
<feature type="coiled-coil region" evidence="7">
    <location>
        <begin position="103"/>
        <end position="144"/>
    </location>
</feature>
<keyword evidence="4" id="KW-1133">Transmembrane helix</keyword>
<evidence type="ECO:0000256" key="6">
    <source>
        <dbReference type="ARBA" id="ARBA00023136"/>
    </source>
</evidence>
<feature type="non-terminal residue" evidence="8">
    <location>
        <position position="341"/>
    </location>
</feature>
<comment type="subcellular location">
    <subcellularLocation>
        <location evidence="1">Membrane</location>
    </subcellularLocation>
</comment>
<dbReference type="EMBL" id="BFAA01018773">
    <property type="protein sequence ID" value="GCB81232.1"/>
    <property type="molecule type" value="Genomic_DNA"/>
</dbReference>
<evidence type="ECO:0000256" key="3">
    <source>
        <dbReference type="ARBA" id="ARBA00022692"/>
    </source>
</evidence>
<sequence>MVHRFSLRKRRCSLQAEQSEVVRVPSPTPLTLSPDGSIISPLPEQHEDAALLEGLRAEQALLQQKVLKISEEIRVKQSHRSANTSEYLHLISHTDRAQAFRLKEAFEKKNQYLSAVISQLERRLESYVARQKQLEQDASLMRENASSLLTIDGLHRVRSDYNQDHLRPASPQPSEASTNLVVQSDADLPPSQTLHQRAFGAPFHNIDHMPLPDDEYSVITSFSEDFQDLLGLSFDTKSSRANSLERQNMGYLSMLEELTEIKETQINLELNFKNIAEQYNQHYAAFGESLHEEKYRSNQLQAQLNDLIDLHQNEVLNLKSELASLEEKIAYQSYESSRDIW</sequence>
<dbReference type="PANTHER" id="PTHR17613:SF10">
    <property type="entry name" value="TESTIS-SPECIFIC PROTEIN TEX28"/>
    <property type="match status" value="1"/>
</dbReference>
<keyword evidence="6" id="KW-0472">Membrane</keyword>
<evidence type="ECO:0000313" key="8">
    <source>
        <dbReference type="EMBL" id="GCB81232.1"/>
    </source>
</evidence>
<feature type="coiled-coil region" evidence="7">
    <location>
        <begin position="301"/>
        <end position="328"/>
    </location>
</feature>
<name>A0A401Q782_SCYTO</name>
<evidence type="ECO:0000256" key="1">
    <source>
        <dbReference type="ARBA" id="ARBA00004370"/>
    </source>
</evidence>
<dbReference type="InterPro" id="IPR019394">
    <property type="entry name" value="TEX28/TMCC"/>
</dbReference>
<dbReference type="STRING" id="75743.A0A401Q782"/>
<dbReference type="OMA" id="DDICHLE"/>
<dbReference type="PANTHER" id="PTHR17613">
    <property type="entry name" value="CEREBRAL PROTEIN-11-RELATED"/>
    <property type="match status" value="1"/>
</dbReference>
<accession>A0A401Q782</accession>
<evidence type="ECO:0000256" key="5">
    <source>
        <dbReference type="ARBA" id="ARBA00023054"/>
    </source>
</evidence>
<evidence type="ECO:0000256" key="2">
    <source>
        <dbReference type="ARBA" id="ARBA00008108"/>
    </source>
</evidence>
<keyword evidence="9" id="KW-1185">Reference proteome</keyword>
<gene>
    <name evidence="8" type="ORF">scyTo_0021354</name>
</gene>
<dbReference type="Proteomes" id="UP000288216">
    <property type="component" value="Unassembled WGS sequence"/>
</dbReference>
<comment type="similarity">
    <text evidence="2">Belongs to the TEX28 family.</text>
</comment>
<dbReference type="AlphaFoldDB" id="A0A401Q782"/>
<organism evidence="8 9">
    <name type="scientific">Scyliorhinus torazame</name>
    <name type="common">Cloudy catshark</name>
    <name type="synonym">Catulus torazame</name>
    <dbReference type="NCBI Taxonomy" id="75743"/>
    <lineage>
        <taxon>Eukaryota</taxon>
        <taxon>Metazoa</taxon>
        <taxon>Chordata</taxon>
        <taxon>Craniata</taxon>
        <taxon>Vertebrata</taxon>
        <taxon>Chondrichthyes</taxon>
        <taxon>Elasmobranchii</taxon>
        <taxon>Galeomorphii</taxon>
        <taxon>Galeoidea</taxon>
        <taxon>Carcharhiniformes</taxon>
        <taxon>Scyliorhinidae</taxon>
        <taxon>Scyliorhinus</taxon>
    </lineage>
</organism>
<evidence type="ECO:0000313" key="9">
    <source>
        <dbReference type="Proteomes" id="UP000288216"/>
    </source>
</evidence>
<evidence type="ECO:0000256" key="7">
    <source>
        <dbReference type="SAM" id="Coils"/>
    </source>
</evidence>
<evidence type="ECO:0000256" key="4">
    <source>
        <dbReference type="ARBA" id="ARBA00022989"/>
    </source>
</evidence>
<dbReference type="Pfam" id="PF10267">
    <property type="entry name" value="Tmemb_cc2"/>
    <property type="match status" value="2"/>
</dbReference>